<dbReference type="STRING" id="710685.MycrhN_6177"/>
<reference evidence="2 3" key="1">
    <citation type="submission" date="2011-12" db="EMBL/GenBank/DDBJ databases">
        <title>Complete sequence of Mycobacterium rhodesiae NBB3.</title>
        <authorList>
            <consortium name="US DOE Joint Genome Institute"/>
            <person name="Lucas S."/>
            <person name="Han J."/>
            <person name="Lapidus A."/>
            <person name="Cheng J.-F."/>
            <person name="Goodwin L."/>
            <person name="Pitluck S."/>
            <person name="Peters L."/>
            <person name="Mikhailova N."/>
            <person name="Gu W."/>
            <person name="Detter J.C."/>
            <person name="Han C."/>
            <person name="Tapia R."/>
            <person name="Land M."/>
            <person name="Hauser L."/>
            <person name="Kyrpides N."/>
            <person name="Ivanova N."/>
            <person name="Pagani I."/>
            <person name="Mattes T."/>
            <person name="Holmes A."/>
            <person name="Rutledge P."/>
            <person name="Paulsen I."/>
            <person name="Coleman N."/>
            <person name="Woyke T."/>
        </authorList>
    </citation>
    <scope>NUCLEOTIDE SEQUENCE [LARGE SCALE GENOMIC DNA]</scope>
    <source>
        <strain evidence="2 3">NBB3</strain>
    </source>
</reference>
<dbReference type="eggNOG" id="COG1024">
    <property type="taxonomic scope" value="Bacteria"/>
</dbReference>
<name>G8RTS4_MYCRN</name>
<dbReference type="PANTHER" id="PTHR43802">
    <property type="entry name" value="ENOYL-COA HYDRATASE"/>
    <property type="match status" value="1"/>
</dbReference>
<sequence length="294" mass="32363">MGFLVSAPVPQWFWREEADPVSKYDTIEVEVRGHTACVTLNRPEVLNAINDEMIAELAVAYAEIEKSQDIWTMIITGAGRALCVGADVNKAADHDMENAAGIDNQGEPILSSMRQWDAPQEATPPWMQMTKPIICAVNGIACGAGMDLVTTADITIASEHATLMDPHVSIGVTSGREGVRLARILPLPVAMRLILMGKHERLDAQRAYDLGVFTEVVSHETLMDRAWEMAEVVNSNAPLAVRGSRMAVRKGMNLPIYEAELLAENYRMKVALTKDAIEGPRAFLEKRNPDWKAL</sequence>
<accession>G8RTS4</accession>
<organism evidence="2 3">
    <name type="scientific">Mycolicibacterium rhodesiae (strain NBB3)</name>
    <name type="common">Mycobacterium rhodesiae</name>
    <dbReference type="NCBI Taxonomy" id="710685"/>
    <lineage>
        <taxon>Bacteria</taxon>
        <taxon>Bacillati</taxon>
        <taxon>Actinomycetota</taxon>
        <taxon>Actinomycetes</taxon>
        <taxon>Mycobacteriales</taxon>
        <taxon>Mycobacteriaceae</taxon>
        <taxon>Mycolicibacterium</taxon>
    </lineage>
</organism>
<dbReference type="PANTHER" id="PTHR43802:SF1">
    <property type="entry name" value="IP11341P-RELATED"/>
    <property type="match status" value="1"/>
</dbReference>
<evidence type="ECO:0000313" key="3">
    <source>
        <dbReference type="Proteomes" id="UP000005442"/>
    </source>
</evidence>
<dbReference type="HOGENOM" id="CLU_009834_7_3_11"/>
<dbReference type="Gene3D" id="3.90.226.10">
    <property type="entry name" value="2-enoyl-CoA Hydratase, Chain A, domain 1"/>
    <property type="match status" value="1"/>
</dbReference>
<dbReference type="PATRIC" id="fig|710685.3.peg.6201"/>
<dbReference type="AlphaFoldDB" id="G8RTS4"/>
<dbReference type="KEGG" id="mrh:MycrhN_6177"/>
<dbReference type="EMBL" id="CP003169">
    <property type="protein sequence ID" value="AEV76637.1"/>
    <property type="molecule type" value="Genomic_DNA"/>
</dbReference>
<dbReference type="Proteomes" id="UP000005442">
    <property type="component" value="Chromosome"/>
</dbReference>
<dbReference type="InterPro" id="IPR001753">
    <property type="entry name" value="Enoyl-CoA_hydra/iso"/>
</dbReference>
<gene>
    <name evidence="2" type="ordered locus">MycrhN_6177</name>
</gene>
<proteinExistence type="inferred from homology"/>
<dbReference type="Pfam" id="PF00378">
    <property type="entry name" value="ECH_1"/>
    <property type="match status" value="1"/>
</dbReference>
<keyword evidence="3" id="KW-1185">Reference proteome</keyword>
<dbReference type="CDD" id="cd06558">
    <property type="entry name" value="crotonase-like"/>
    <property type="match status" value="1"/>
</dbReference>
<comment type="similarity">
    <text evidence="1">Belongs to the enoyl-CoA hydratase/isomerase family.</text>
</comment>
<dbReference type="InterPro" id="IPR029045">
    <property type="entry name" value="ClpP/crotonase-like_dom_sf"/>
</dbReference>
<dbReference type="Gene3D" id="1.10.12.10">
    <property type="entry name" value="Lyase 2-enoyl-coa Hydratase, Chain A, domain 2"/>
    <property type="match status" value="1"/>
</dbReference>
<evidence type="ECO:0000256" key="1">
    <source>
        <dbReference type="ARBA" id="ARBA00005254"/>
    </source>
</evidence>
<dbReference type="GO" id="GO:0003824">
    <property type="term" value="F:catalytic activity"/>
    <property type="evidence" value="ECO:0007669"/>
    <property type="project" value="UniProtKB-ARBA"/>
</dbReference>
<dbReference type="SUPFAM" id="SSF52096">
    <property type="entry name" value="ClpP/crotonase"/>
    <property type="match status" value="1"/>
</dbReference>
<evidence type="ECO:0000313" key="2">
    <source>
        <dbReference type="EMBL" id="AEV76637.1"/>
    </source>
</evidence>
<dbReference type="InterPro" id="IPR014748">
    <property type="entry name" value="Enoyl-CoA_hydra_C"/>
</dbReference>
<protein>
    <submittedName>
        <fullName evidence="2">Enoyl-CoA hydratase/carnithine racemase</fullName>
    </submittedName>
</protein>